<protein>
    <submittedName>
        <fullName evidence="2">Transposase</fullName>
    </submittedName>
</protein>
<dbReference type="Pfam" id="PF05598">
    <property type="entry name" value="DUF772"/>
    <property type="match status" value="1"/>
</dbReference>
<gene>
    <name evidence="2" type="ORF">SAMN06296416_10528</name>
</gene>
<proteinExistence type="predicted"/>
<feature type="domain" description="Transposase InsH N-terminal" evidence="1">
    <location>
        <begin position="19"/>
        <end position="112"/>
    </location>
</feature>
<dbReference type="AlphaFoldDB" id="A0A286D7Z2"/>
<name>A0A286D7Z2_9GAMM</name>
<sequence length="156" mass="17577">MKRFVDGADRSQELLLPDRLEDYVHEDHPVRVVDAFVEALDLSELGFEAANRAAGGRPAYHAAALLKIYIYGYLNRIPSSRRLEREVQRNLELIWLTGRLAPDFKTIADFRKDNGGAITAVCSRFVALCRTMKVFSHAVVAIDGSKLKAIRDVYRG</sequence>
<organism evidence="2 3">
    <name type="scientific">Pseudoxanthomonas wuyuanensis</name>
    <dbReference type="NCBI Taxonomy" id="1073196"/>
    <lineage>
        <taxon>Bacteria</taxon>
        <taxon>Pseudomonadati</taxon>
        <taxon>Pseudomonadota</taxon>
        <taxon>Gammaproteobacteria</taxon>
        <taxon>Lysobacterales</taxon>
        <taxon>Lysobacteraceae</taxon>
        <taxon>Pseudoxanthomonas</taxon>
    </lineage>
</organism>
<evidence type="ECO:0000313" key="2">
    <source>
        <dbReference type="EMBL" id="SOD54768.1"/>
    </source>
</evidence>
<dbReference type="EMBL" id="OCND01000005">
    <property type="protein sequence ID" value="SOD54768.1"/>
    <property type="molecule type" value="Genomic_DNA"/>
</dbReference>
<reference evidence="2 3" key="1">
    <citation type="submission" date="2017-09" db="EMBL/GenBank/DDBJ databases">
        <authorList>
            <person name="Ehlers B."/>
            <person name="Leendertz F.H."/>
        </authorList>
    </citation>
    <scope>NUCLEOTIDE SEQUENCE [LARGE SCALE GENOMIC DNA]</scope>
    <source>
        <strain evidence="2 3">CGMCC 1.10978</strain>
    </source>
</reference>
<accession>A0A286D7Z2</accession>
<dbReference type="PANTHER" id="PTHR33408:SF2">
    <property type="entry name" value="TRANSPOSASE DDE DOMAIN-CONTAINING PROTEIN"/>
    <property type="match status" value="1"/>
</dbReference>
<dbReference type="InterPro" id="IPR008490">
    <property type="entry name" value="Transposase_InsH_N"/>
</dbReference>
<evidence type="ECO:0000313" key="3">
    <source>
        <dbReference type="Proteomes" id="UP000219374"/>
    </source>
</evidence>
<dbReference type="PANTHER" id="PTHR33408">
    <property type="entry name" value="TRANSPOSASE"/>
    <property type="match status" value="1"/>
</dbReference>
<dbReference type="Proteomes" id="UP000219374">
    <property type="component" value="Unassembled WGS sequence"/>
</dbReference>
<evidence type="ECO:0000259" key="1">
    <source>
        <dbReference type="Pfam" id="PF05598"/>
    </source>
</evidence>
<keyword evidence="3" id="KW-1185">Reference proteome</keyword>